<accession>A0A9Q7AFF7</accession>
<dbReference type="Gene3D" id="3.30.300.70">
    <property type="entry name" value="RimP-like superfamily, N-terminal"/>
    <property type="match status" value="1"/>
</dbReference>
<evidence type="ECO:0000256" key="2">
    <source>
        <dbReference type="ARBA" id="ARBA00022517"/>
    </source>
</evidence>
<dbReference type="SUPFAM" id="SSF74942">
    <property type="entry name" value="YhbC-like, C-terminal domain"/>
    <property type="match status" value="1"/>
</dbReference>
<dbReference type="InterPro" id="IPR036847">
    <property type="entry name" value="RimP_C_sf"/>
</dbReference>
<evidence type="ECO:0000256" key="3">
    <source>
        <dbReference type="HAMAP-Rule" id="MF_01077"/>
    </source>
</evidence>
<comment type="subcellular location">
    <subcellularLocation>
        <location evidence="3">Cytoplasm</location>
    </subcellularLocation>
</comment>
<dbReference type="Proteomes" id="UP000671879">
    <property type="component" value="Chromosome"/>
</dbReference>
<protein>
    <recommendedName>
        <fullName evidence="3">Ribosome maturation factor RimP</fullName>
    </recommendedName>
</protein>
<evidence type="ECO:0000256" key="1">
    <source>
        <dbReference type="ARBA" id="ARBA00022490"/>
    </source>
</evidence>
<dbReference type="InterPro" id="IPR028998">
    <property type="entry name" value="RimP_C"/>
</dbReference>
<evidence type="ECO:0000259" key="5">
    <source>
        <dbReference type="Pfam" id="PF17384"/>
    </source>
</evidence>
<evidence type="ECO:0000313" key="7">
    <source>
        <dbReference type="Proteomes" id="UP000671879"/>
    </source>
</evidence>
<dbReference type="Pfam" id="PF02576">
    <property type="entry name" value="RimP_N"/>
    <property type="match status" value="1"/>
</dbReference>
<dbReference type="Gene3D" id="2.30.30.180">
    <property type="entry name" value="Ribosome maturation factor RimP, C-terminal domain"/>
    <property type="match status" value="1"/>
</dbReference>
<dbReference type="CDD" id="cd01734">
    <property type="entry name" value="YlxS_C"/>
    <property type="match status" value="1"/>
</dbReference>
<organism evidence="6 7">
    <name type="scientific">Aminithiophilus ramosus</name>
    <dbReference type="NCBI Taxonomy" id="3029084"/>
    <lineage>
        <taxon>Bacteria</taxon>
        <taxon>Thermotogati</taxon>
        <taxon>Synergistota</taxon>
        <taxon>Synergistia</taxon>
        <taxon>Synergistales</taxon>
        <taxon>Aminithiophilaceae</taxon>
        <taxon>Aminithiophilus</taxon>
    </lineage>
</organism>
<evidence type="ECO:0000313" key="6">
    <source>
        <dbReference type="EMBL" id="QTX31205.1"/>
    </source>
</evidence>
<dbReference type="AlphaFoldDB" id="A0A9Q7AFF7"/>
<comment type="similarity">
    <text evidence="3">Belongs to the RimP family.</text>
</comment>
<dbReference type="HAMAP" id="MF_01077">
    <property type="entry name" value="RimP"/>
    <property type="match status" value="1"/>
</dbReference>
<keyword evidence="1 3" id="KW-0963">Cytoplasm</keyword>
<dbReference type="SUPFAM" id="SSF75420">
    <property type="entry name" value="YhbC-like, N-terminal domain"/>
    <property type="match status" value="1"/>
</dbReference>
<evidence type="ECO:0000259" key="4">
    <source>
        <dbReference type="Pfam" id="PF02576"/>
    </source>
</evidence>
<dbReference type="InterPro" id="IPR003728">
    <property type="entry name" value="Ribosome_maturation_RimP"/>
</dbReference>
<dbReference type="Pfam" id="PF17384">
    <property type="entry name" value="DUF150_C"/>
    <property type="match status" value="1"/>
</dbReference>
<gene>
    <name evidence="3" type="primary">rimP</name>
    <name evidence="6" type="ORF">KAR29_07260</name>
</gene>
<dbReference type="InterPro" id="IPR035956">
    <property type="entry name" value="RimP_N_sf"/>
</dbReference>
<feature type="domain" description="Ribosome maturation factor RimP C-terminal" evidence="5">
    <location>
        <begin position="89"/>
        <end position="153"/>
    </location>
</feature>
<keyword evidence="2 3" id="KW-0690">Ribosome biogenesis</keyword>
<feature type="domain" description="Ribosome maturation factor RimP N-terminal" evidence="4">
    <location>
        <begin position="14"/>
        <end position="86"/>
    </location>
</feature>
<dbReference type="InterPro" id="IPR028989">
    <property type="entry name" value="RimP_N"/>
</dbReference>
<name>A0A9Q7AFF7_9BACT</name>
<dbReference type="KEGG" id="aram:KAR29_07260"/>
<comment type="function">
    <text evidence="3">Required for maturation of 30S ribosomal subunits.</text>
</comment>
<dbReference type="GO" id="GO:0006412">
    <property type="term" value="P:translation"/>
    <property type="evidence" value="ECO:0007669"/>
    <property type="project" value="TreeGrafter"/>
</dbReference>
<dbReference type="GO" id="GO:0005829">
    <property type="term" value="C:cytosol"/>
    <property type="evidence" value="ECO:0007669"/>
    <property type="project" value="TreeGrafter"/>
</dbReference>
<dbReference type="PANTHER" id="PTHR33867">
    <property type="entry name" value="RIBOSOME MATURATION FACTOR RIMP"/>
    <property type="match status" value="1"/>
</dbReference>
<sequence length="165" mass="18631">MRKQEVTSVFQETLASLVEDLGYEPVGVEVVKESGLPVLRVYIDSLGGIGVDDCTRVSRHLSEYLDTHEDIFPTRYTLEVSSPGLERPLFRREDYRRFAGRKARLKLSKKIEGKKQMTARLEGLSDEGIRLLLEEGTEIAVPFEIIVKAHLVFDEAPKGQKGRKG</sequence>
<dbReference type="PANTHER" id="PTHR33867:SF1">
    <property type="entry name" value="RIBOSOME MATURATION FACTOR RIMP"/>
    <property type="match status" value="1"/>
</dbReference>
<dbReference type="RefSeq" id="WP_274372349.1">
    <property type="nucleotide sequence ID" value="NZ_CP072943.1"/>
</dbReference>
<dbReference type="GO" id="GO:0000028">
    <property type="term" value="P:ribosomal small subunit assembly"/>
    <property type="evidence" value="ECO:0007669"/>
    <property type="project" value="TreeGrafter"/>
</dbReference>
<keyword evidence="7" id="KW-1185">Reference proteome</keyword>
<proteinExistence type="inferred from homology"/>
<dbReference type="EMBL" id="CP072943">
    <property type="protein sequence ID" value="QTX31205.1"/>
    <property type="molecule type" value="Genomic_DNA"/>
</dbReference>
<reference evidence="7" key="1">
    <citation type="submission" date="2021-04" db="EMBL/GenBank/DDBJ databases">
        <title>A novel Synergistetes isolate from a pyrite-forming mixed culture.</title>
        <authorList>
            <person name="Bunk B."/>
            <person name="Sproer C."/>
            <person name="Spring S."/>
            <person name="Pester M."/>
        </authorList>
    </citation>
    <scope>NUCLEOTIDE SEQUENCE [LARGE SCALE GENOMIC DNA]</scope>
    <source>
        <strain evidence="7">J.5.4.2-T.3.5.2</strain>
    </source>
</reference>
<dbReference type="FunFam" id="3.30.300.70:FF:000001">
    <property type="entry name" value="Ribosome maturation factor RimP"/>
    <property type="match status" value="1"/>
</dbReference>